<feature type="domain" description="Plastocyanin-like" evidence="7">
    <location>
        <begin position="435"/>
        <end position="547"/>
    </location>
</feature>
<dbReference type="PROSITE" id="PS00080">
    <property type="entry name" value="MULTICOPPER_OXIDASE2"/>
    <property type="match status" value="1"/>
</dbReference>
<accession>A0A2T2PDC5</accession>
<dbReference type="EMBL" id="KZ678128">
    <property type="protein sequence ID" value="PSN75624.1"/>
    <property type="molecule type" value="Genomic_DNA"/>
</dbReference>
<feature type="chain" id="PRO_5015556111" evidence="5">
    <location>
        <begin position="25"/>
        <end position="596"/>
    </location>
</feature>
<evidence type="ECO:0000256" key="5">
    <source>
        <dbReference type="SAM" id="SignalP"/>
    </source>
</evidence>
<dbReference type="GO" id="GO:0016491">
    <property type="term" value="F:oxidoreductase activity"/>
    <property type="evidence" value="ECO:0007669"/>
    <property type="project" value="UniProtKB-KW"/>
</dbReference>
<dbReference type="InterPro" id="IPR008972">
    <property type="entry name" value="Cupredoxin"/>
</dbReference>
<dbReference type="PANTHER" id="PTHR11709:SF145">
    <property type="entry name" value="LCC1"/>
    <property type="match status" value="1"/>
</dbReference>
<evidence type="ECO:0000259" key="7">
    <source>
        <dbReference type="Pfam" id="PF07731"/>
    </source>
</evidence>
<keyword evidence="5" id="KW-0732">Signal</keyword>
<keyword evidence="2" id="KW-0479">Metal-binding</keyword>
<evidence type="ECO:0000256" key="4">
    <source>
        <dbReference type="ARBA" id="ARBA00023008"/>
    </source>
</evidence>
<keyword evidence="10" id="KW-1185">Reference proteome</keyword>
<feature type="domain" description="Plastocyanin-like" evidence="6">
    <location>
        <begin position="194"/>
        <end position="349"/>
    </location>
</feature>
<dbReference type="Proteomes" id="UP000240883">
    <property type="component" value="Unassembled WGS sequence"/>
</dbReference>
<comment type="similarity">
    <text evidence="1">Belongs to the multicopper oxidase family.</text>
</comment>
<evidence type="ECO:0000313" key="10">
    <source>
        <dbReference type="Proteomes" id="UP000240883"/>
    </source>
</evidence>
<evidence type="ECO:0000259" key="8">
    <source>
        <dbReference type="Pfam" id="PF07732"/>
    </source>
</evidence>
<dbReference type="GO" id="GO:0005507">
    <property type="term" value="F:copper ion binding"/>
    <property type="evidence" value="ECO:0007669"/>
    <property type="project" value="InterPro"/>
</dbReference>
<keyword evidence="4" id="KW-0186">Copper</keyword>
<sequence>MVSLTWLSVRSTALLASLSQLAAGGVVGRGPAEVLDISTPIRSPILRPVERALPETAKVHKYNFTISREHRAPDGLNRSLILVNGQFPGPTIEGNLGDYFEVTVTNQISSPAEGTSIHWHGQPQKETPQYDGVPFIAQCPIAPGTSFTYRFRAEAAGTTMYHSHFSAQYMDGVFGGLIIHGPRAEKFDIDMGPIFLTDYSHTDYLGYLLRVYDIPPTFLPIENNLINGRNDYDCSLEEQGRSCTPNATLSQYEFKPGKKHLLRLINAGGSSNQKFSIDGHKLTVVANDFVQVQPYETDVVTLGIGQRSDVIVTATEGATDAFWMRSELDVPCQNGTVHRPLARAIVYYEDADRDILPDTEGHAWESTDCLNDPLETTIPLDVQPVPEPSFTQQLDITAAPNATGHLVFAVNNITFRANYSASLLHEASVGNSPWLSHPEYHVLDYSNQTSVRMVVRNLFPVMHNMHLHGHADFWILAEGRGEWDGEITRAENPQRRDSAQLSWGTPELPAYLVIQFNVDNPGVWSFHCHLVVHASAGLYTNVLELPEKIDKEATKKVVDQTCPAWEEFVKHNPINQFDSGLKVRGLDLDKFKRRDL</sequence>
<dbReference type="SUPFAM" id="SSF49503">
    <property type="entry name" value="Cupredoxins"/>
    <property type="match status" value="3"/>
</dbReference>
<dbReference type="CDD" id="cd13901">
    <property type="entry name" value="CuRO_3_MaLCC_like"/>
    <property type="match status" value="1"/>
</dbReference>
<gene>
    <name evidence="9" type="ORF">BS50DRAFT_568220</name>
</gene>
<dbReference type="OrthoDB" id="2121828at2759"/>
<dbReference type="InterPro" id="IPR001117">
    <property type="entry name" value="Cu-oxidase_2nd"/>
</dbReference>
<dbReference type="InterPro" id="IPR011706">
    <property type="entry name" value="Cu-oxidase_C"/>
</dbReference>
<dbReference type="Pfam" id="PF07732">
    <property type="entry name" value="Cu-oxidase_3"/>
    <property type="match status" value="1"/>
</dbReference>
<feature type="domain" description="Plastocyanin-like" evidence="8">
    <location>
        <begin position="67"/>
        <end position="182"/>
    </location>
</feature>
<dbReference type="InterPro" id="IPR002355">
    <property type="entry name" value="Cu_oxidase_Cu_BS"/>
</dbReference>
<dbReference type="InterPro" id="IPR045087">
    <property type="entry name" value="Cu-oxidase_fam"/>
</dbReference>
<dbReference type="Pfam" id="PF07731">
    <property type="entry name" value="Cu-oxidase_2"/>
    <property type="match status" value="1"/>
</dbReference>
<dbReference type="PANTHER" id="PTHR11709">
    <property type="entry name" value="MULTI-COPPER OXIDASE"/>
    <property type="match status" value="1"/>
</dbReference>
<dbReference type="Gene3D" id="2.60.40.420">
    <property type="entry name" value="Cupredoxins - blue copper proteins"/>
    <property type="match status" value="3"/>
</dbReference>
<feature type="signal peptide" evidence="5">
    <location>
        <begin position="1"/>
        <end position="24"/>
    </location>
</feature>
<dbReference type="InterPro" id="IPR033138">
    <property type="entry name" value="Cu_oxidase_CS"/>
</dbReference>
<name>A0A2T2PDC5_CORCC</name>
<dbReference type="CDD" id="cd13880">
    <property type="entry name" value="CuRO_2_MaLCC_like"/>
    <property type="match status" value="1"/>
</dbReference>
<evidence type="ECO:0000259" key="6">
    <source>
        <dbReference type="Pfam" id="PF00394"/>
    </source>
</evidence>
<dbReference type="Pfam" id="PF00394">
    <property type="entry name" value="Cu-oxidase"/>
    <property type="match status" value="1"/>
</dbReference>
<dbReference type="AlphaFoldDB" id="A0A2T2PDC5"/>
<protein>
    <submittedName>
        <fullName evidence="9">Putative multicopper oxidase</fullName>
    </submittedName>
</protein>
<proteinExistence type="inferred from homology"/>
<organism evidence="9 10">
    <name type="scientific">Corynespora cassiicola Philippines</name>
    <dbReference type="NCBI Taxonomy" id="1448308"/>
    <lineage>
        <taxon>Eukaryota</taxon>
        <taxon>Fungi</taxon>
        <taxon>Dikarya</taxon>
        <taxon>Ascomycota</taxon>
        <taxon>Pezizomycotina</taxon>
        <taxon>Dothideomycetes</taxon>
        <taxon>Pleosporomycetidae</taxon>
        <taxon>Pleosporales</taxon>
        <taxon>Corynesporascaceae</taxon>
        <taxon>Corynespora</taxon>
    </lineage>
</organism>
<dbReference type="CDD" id="cd13854">
    <property type="entry name" value="CuRO_1_MaLCC_like"/>
    <property type="match status" value="1"/>
</dbReference>
<dbReference type="STRING" id="1448308.A0A2T2PDC5"/>
<evidence type="ECO:0000256" key="1">
    <source>
        <dbReference type="ARBA" id="ARBA00010609"/>
    </source>
</evidence>
<reference evidence="9 10" key="1">
    <citation type="journal article" date="2018" name="Front. Microbiol.">
        <title>Genome-Wide Analysis of Corynespora cassiicola Leaf Fall Disease Putative Effectors.</title>
        <authorList>
            <person name="Lopez D."/>
            <person name="Ribeiro S."/>
            <person name="Label P."/>
            <person name="Fumanal B."/>
            <person name="Venisse J.S."/>
            <person name="Kohler A."/>
            <person name="de Oliveira R.R."/>
            <person name="Labutti K."/>
            <person name="Lipzen A."/>
            <person name="Lail K."/>
            <person name="Bauer D."/>
            <person name="Ohm R.A."/>
            <person name="Barry K.W."/>
            <person name="Spatafora J."/>
            <person name="Grigoriev I.V."/>
            <person name="Martin F.M."/>
            <person name="Pujade-Renaud V."/>
        </authorList>
    </citation>
    <scope>NUCLEOTIDE SEQUENCE [LARGE SCALE GENOMIC DNA]</scope>
    <source>
        <strain evidence="9 10">Philippines</strain>
    </source>
</reference>
<dbReference type="InterPro" id="IPR011707">
    <property type="entry name" value="Cu-oxidase-like_N"/>
</dbReference>
<evidence type="ECO:0000256" key="2">
    <source>
        <dbReference type="ARBA" id="ARBA00022723"/>
    </source>
</evidence>
<dbReference type="PROSITE" id="PS00079">
    <property type="entry name" value="MULTICOPPER_OXIDASE1"/>
    <property type="match status" value="1"/>
</dbReference>
<evidence type="ECO:0000313" key="9">
    <source>
        <dbReference type="EMBL" id="PSN75624.1"/>
    </source>
</evidence>
<evidence type="ECO:0000256" key="3">
    <source>
        <dbReference type="ARBA" id="ARBA00023002"/>
    </source>
</evidence>
<keyword evidence="3" id="KW-0560">Oxidoreductase</keyword>